<name>A0A0H3FHF3_RAHSY</name>
<dbReference type="HOGENOM" id="CLU_070332_0_0_6"/>
<dbReference type="eggNOG" id="COG1846">
    <property type="taxonomic scope" value="Bacteria"/>
</dbReference>
<gene>
    <name evidence="1" type="ordered locus">Rahaq_4067</name>
</gene>
<dbReference type="OrthoDB" id="8453791at2"/>
<protein>
    <submittedName>
        <fullName evidence="1">Uncharacterized protein</fullName>
    </submittedName>
</protein>
<evidence type="ECO:0000313" key="1">
    <source>
        <dbReference type="EMBL" id="ADW75655.1"/>
    </source>
</evidence>
<reference evidence="1 2" key="2">
    <citation type="journal article" date="2012" name="J. Bacteriol.">
        <title>Complete Genome Sequence of Rahnella sp. Strain Y9602, a Gammaproteobacterium Isolate from Metal- and Radionuclide-Contaminated Soil.</title>
        <authorList>
            <person name="Martinez R.J."/>
            <person name="Bruce D."/>
            <person name="Detter C."/>
            <person name="Goodwin L.A."/>
            <person name="Han J."/>
            <person name="Han C.S."/>
            <person name="Held B."/>
            <person name="Land M.L."/>
            <person name="Mikhailova N."/>
            <person name="Nolan M."/>
            <person name="Pennacchio L."/>
            <person name="Pitluck S."/>
            <person name="Tapia R."/>
            <person name="Woyke T."/>
            <person name="Sobecky P.A."/>
        </authorList>
    </citation>
    <scope>NUCLEOTIDE SEQUENCE [LARGE SCALE GENOMIC DNA]</scope>
    <source>
        <strain evidence="1 2">Y9602</strain>
    </source>
</reference>
<dbReference type="KEGG" id="rah:Rahaq_4067"/>
<reference evidence="2" key="1">
    <citation type="submission" date="2011-01" db="EMBL/GenBank/DDBJ databases">
        <title>Complete sequence of chromosome of Rahnella sp. Y9602.</title>
        <authorList>
            <consortium name="US DOE Joint Genome Institute"/>
            <person name="Lucas S."/>
            <person name="Copeland A."/>
            <person name="Lapidus A."/>
            <person name="Cheng J.-F."/>
            <person name="Goodwin L."/>
            <person name="Pitluck S."/>
            <person name="Lu M."/>
            <person name="Detter J.C."/>
            <person name="Han C."/>
            <person name="Tapia R."/>
            <person name="Land M."/>
            <person name="Hauser L."/>
            <person name="Kyrpides N."/>
            <person name="Ivanova N."/>
            <person name="Ovchinnikova G."/>
            <person name="Pagani I."/>
            <person name="Sobecky P.A."/>
            <person name="Martinez R.J."/>
            <person name="Woyke T."/>
        </authorList>
    </citation>
    <scope>NUCLEOTIDE SEQUENCE [LARGE SCALE GENOMIC DNA]</scope>
    <source>
        <strain evidence="2">Y9602</strain>
    </source>
</reference>
<dbReference type="Proteomes" id="UP000007257">
    <property type="component" value="Chromosome"/>
</dbReference>
<dbReference type="AlphaFoldDB" id="A0A0H3FHF3"/>
<dbReference type="RefSeq" id="WP_013577343.1">
    <property type="nucleotide sequence ID" value="NC_015061.1"/>
</dbReference>
<evidence type="ECO:0000313" key="2">
    <source>
        <dbReference type="Proteomes" id="UP000007257"/>
    </source>
</evidence>
<organism evidence="1 2">
    <name type="scientific">Rahnella sp. (strain Y9602)</name>
    <dbReference type="NCBI Taxonomy" id="2703885"/>
    <lineage>
        <taxon>Bacteria</taxon>
        <taxon>Pseudomonadati</taxon>
        <taxon>Pseudomonadota</taxon>
        <taxon>Gammaproteobacteria</taxon>
        <taxon>Enterobacterales</taxon>
        <taxon>Yersiniaceae</taxon>
        <taxon>Rahnella</taxon>
    </lineage>
</organism>
<dbReference type="EMBL" id="CP002505">
    <property type="protein sequence ID" value="ADW75655.1"/>
    <property type="molecule type" value="Genomic_DNA"/>
</dbReference>
<proteinExistence type="predicted"/>
<accession>A0A0H3FHF3</accession>
<sequence length="346" mass="39356">MTQKITQLVSYLETVLGFRTTATEVKLSVSFSLQELFGFFELEVGVPGDAPLILLAALQRDDTYPGIVTIRKRLSLIERMTDKVVVYVCENMNLAERRSLIDHHINFIAIKKQLFIPELAMDLRDAFRIRKKSAGKDVQNDFSPATQAMLIQLLWDESFSKSGITCTAEQLMGLYNYSRVTLSKAISELTKSGLLASTHEKDFSTRFYSLRFSRSETFVKSLLLMRNPVKKIVWINKLPPLDEGVCYAGDSALAEYTMLARGAKPVFAMTREVFTSLLKRGEFDEVTHIDSAVATVEIWSYRSPKASTHIVDEISLYLTQKDNQDERVQLALSELKDQYPWMKFGD</sequence>